<gene>
    <name evidence="2" type="ORF">B1A_16380</name>
</gene>
<evidence type="ECO:0000256" key="1">
    <source>
        <dbReference type="SAM" id="Phobius"/>
    </source>
</evidence>
<feature type="transmembrane region" description="Helical" evidence="1">
    <location>
        <begin position="6"/>
        <end position="26"/>
    </location>
</feature>
<reference evidence="2" key="1">
    <citation type="submission" date="2013-08" db="EMBL/GenBank/DDBJ databases">
        <authorList>
            <person name="Mendez C."/>
            <person name="Richter M."/>
            <person name="Ferrer M."/>
            <person name="Sanchez J."/>
        </authorList>
    </citation>
    <scope>NUCLEOTIDE SEQUENCE</scope>
</reference>
<keyword evidence="1" id="KW-0472">Membrane</keyword>
<name>T1AI05_9ZZZZ</name>
<proteinExistence type="predicted"/>
<organism evidence="2">
    <name type="scientific">mine drainage metagenome</name>
    <dbReference type="NCBI Taxonomy" id="410659"/>
    <lineage>
        <taxon>unclassified sequences</taxon>
        <taxon>metagenomes</taxon>
        <taxon>ecological metagenomes</taxon>
    </lineage>
</organism>
<keyword evidence="1" id="KW-1133">Transmembrane helix</keyword>
<comment type="caution">
    <text evidence="2">The sequence shown here is derived from an EMBL/GenBank/DDBJ whole genome shotgun (WGS) entry which is preliminary data.</text>
</comment>
<dbReference type="EMBL" id="AUZX01012040">
    <property type="protein sequence ID" value="EQD40614.1"/>
    <property type="molecule type" value="Genomic_DNA"/>
</dbReference>
<protein>
    <submittedName>
        <fullName evidence="2">Uncharacterized protein</fullName>
    </submittedName>
</protein>
<feature type="non-terminal residue" evidence="2">
    <location>
        <position position="36"/>
    </location>
</feature>
<accession>T1AI05</accession>
<dbReference type="AlphaFoldDB" id="T1AI05"/>
<sequence length="36" mass="3605">MDVSTPIGIVLALAAIFISMIMDGGNPASLLAPSSM</sequence>
<evidence type="ECO:0000313" key="2">
    <source>
        <dbReference type="EMBL" id="EQD40614.1"/>
    </source>
</evidence>
<keyword evidence="1" id="KW-0812">Transmembrane</keyword>
<reference evidence="2" key="2">
    <citation type="journal article" date="2014" name="ISME J.">
        <title>Microbial stratification in low pH oxic and suboxic macroscopic growths along an acid mine drainage.</title>
        <authorList>
            <person name="Mendez-Garcia C."/>
            <person name="Mesa V."/>
            <person name="Sprenger R.R."/>
            <person name="Richter M."/>
            <person name="Diez M.S."/>
            <person name="Solano J."/>
            <person name="Bargiela R."/>
            <person name="Golyshina O.V."/>
            <person name="Manteca A."/>
            <person name="Ramos J.L."/>
            <person name="Gallego J.R."/>
            <person name="Llorente I."/>
            <person name="Martins Dos Santos V.A."/>
            <person name="Jensen O.N."/>
            <person name="Pelaez A.I."/>
            <person name="Sanchez J."/>
            <person name="Ferrer M."/>
        </authorList>
    </citation>
    <scope>NUCLEOTIDE SEQUENCE</scope>
</reference>